<dbReference type="GO" id="GO:0030170">
    <property type="term" value="F:pyridoxal phosphate binding"/>
    <property type="evidence" value="ECO:0007669"/>
    <property type="project" value="InterPro"/>
</dbReference>
<feature type="signal peptide" evidence="4">
    <location>
        <begin position="1"/>
        <end position="34"/>
    </location>
</feature>
<evidence type="ECO:0000256" key="1">
    <source>
        <dbReference type="ARBA" id="ARBA00001933"/>
    </source>
</evidence>
<keyword evidence="2 3" id="KW-0663">Pyridoxal phosphate</keyword>
<dbReference type="GO" id="GO:0019346">
    <property type="term" value="P:transsulfuration"/>
    <property type="evidence" value="ECO:0007669"/>
    <property type="project" value="InterPro"/>
</dbReference>
<dbReference type="PANTHER" id="PTHR32328">
    <property type="entry name" value="L-SERYL-TRNA(SEC) SELENIUM TRANSFERASE"/>
    <property type="match status" value="1"/>
</dbReference>
<dbReference type="SUPFAM" id="SSF53383">
    <property type="entry name" value="PLP-dependent transferases"/>
    <property type="match status" value="1"/>
</dbReference>
<evidence type="ECO:0000256" key="3">
    <source>
        <dbReference type="RuleBase" id="RU362118"/>
    </source>
</evidence>
<keyword evidence="4" id="KW-0732">Signal</keyword>
<dbReference type="Proteomes" id="UP000540989">
    <property type="component" value="Unassembled WGS sequence"/>
</dbReference>
<dbReference type="PROSITE" id="PS51318">
    <property type="entry name" value="TAT"/>
    <property type="match status" value="1"/>
</dbReference>
<organism evidence="5 6">
    <name type="scientific">Granulicella aggregans</name>
    <dbReference type="NCBI Taxonomy" id="474949"/>
    <lineage>
        <taxon>Bacteria</taxon>
        <taxon>Pseudomonadati</taxon>
        <taxon>Acidobacteriota</taxon>
        <taxon>Terriglobia</taxon>
        <taxon>Terriglobales</taxon>
        <taxon>Acidobacteriaceae</taxon>
        <taxon>Granulicella</taxon>
    </lineage>
</organism>
<dbReference type="InterPro" id="IPR019546">
    <property type="entry name" value="TAT_signal_bac_arc"/>
</dbReference>
<reference evidence="5 6" key="1">
    <citation type="submission" date="2020-08" db="EMBL/GenBank/DDBJ databases">
        <title>Genomic Encyclopedia of Type Strains, Phase IV (KMG-V): Genome sequencing to study the core and pangenomes of soil and plant-associated prokaryotes.</title>
        <authorList>
            <person name="Whitman W."/>
        </authorList>
    </citation>
    <scope>NUCLEOTIDE SEQUENCE [LARGE SCALE GENOMIC DNA]</scope>
    <source>
        <strain evidence="5 6">M8UP14</strain>
    </source>
</reference>
<dbReference type="InterPro" id="IPR006311">
    <property type="entry name" value="TAT_signal"/>
</dbReference>
<comment type="similarity">
    <text evidence="3">Belongs to the trans-sulfuration enzymes family.</text>
</comment>
<evidence type="ECO:0000313" key="6">
    <source>
        <dbReference type="Proteomes" id="UP000540989"/>
    </source>
</evidence>
<dbReference type="AlphaFoldDB" id="A0A7W8E1T8"/>
<dbReference type="GO" id="GO:0004125">
    <property type="term" value="F:L-seryl-tRNA(Sec) selenium transferase activity"/>
    <property type="evidence" value="ECO:0007669"/>
    <property type="project" value="TreeGrafter"/>
</dbReference>
<dbReference type="NCBIfam" id="TIGR01409">
    <property type="entry name" value="TAT_signal_seq"/>
    <property type="match status" value="1"/>
</dbReference>
<accession>A0A7W8E1T8</accession>
<name>A0A7W8E1T8_9BACT</name>
<dbReference type="EMBL" id="JACHIP010000001">
    <property type="protein sequence ID" value="MBB5055489.1"/>
    <property type="molecule type" value="Genomic_DNA"/>
</dbReference>
<comment type="cofactor">
    <cofactor evidence="1 3">
        <name>pyridoxal 5'-phosphate</name>
        <dbReference type="ChEBI" id="CHEBI:597326"/>
    </cofactor>
</comment>
<sequence length="534" mass="57302">MRLLKRGNWSRRDVLKQSGILSAALAAAPVSASAALLTGEPGAMPVNTGTATENLYTKIGVRPLINARGTFTIITGSQSLPEVKQAMFEASHHYVHLDELMPAVGAEIASHMGAPSAIVTVGCEAAIALATVACICGTDPELSQSLPYKKKRSQVIIPKHSRNPYDFGVRMSGPEIVEVESDDELRSKINEKTAMIYILSGPRAFEEPLSIKTICAIAKEKGIPVFVDAAAEEPLVPNIHLAAGATFVAYSGGKCMRGPQTAGVLLGPKDLCAAAFWNAAPHHNWGRALKVGKEEAMGMLAAVRAWYKRDHEAEQHQWLEWDKYIAETVKGIPTVTTEIRMPSADLSNRAPTLQIRWDGAKVGITGTELVEKLDKGTPRILVDGGRGRRPEMMESSIGIMPYMMQPGDYKTVADTIAKYLRNPGHYDNPPVYTGPLANLAGSWNATINYSRGVGLQQLELSQDGDALSGTQKGEVYNSQLKGKVVADHATLSGTMQVSGTEVPYTFTGVVAGNTFAGDVKLGEYGTATFKAVRA</sequence>
<comment type="caution">
    <text evidence="5">The sequence shown here is derived from an EMBL/GenBank/DDBJ whole genome shotgun (WGS) entry which is preliminary data.</text>
</comment>
<dbReference type="PANTHER" id="PTHR32328:SF0">
    <property type="entry name" value="L-SERYL-TRNA(SEC) SELENIUM TRANSFERASE"/>
    <property type="match status" value="1"/>
</dbReference>
<dbReference type="InterPro" id="IPR015424">
    <property type="entry name" value="PyrdxlP-dep_Trfase"/>
</dbReference>
<gene>
    <name evidence="5" type="ORF">HDF16_000158</name>
</gene>
<proteinExistence type="inferred from homology"/>
<protein>
    <submittedName>
        <fullName evidence="5">Putative pyridoxal phosphate-dependent enzyme</fullName>
    </submittedName>
</protein>
<keyword evidence="6" id="KW-1185">Reference proteome</keyword>
<evidence type="ECO:0000256" key="2">
    <source>
        <dbReference type="ARBA" id="ARBA00022898"/>
    </source>
</evidence>
<dbReference type="Pfam" id="PF01053">
    <property type="entry name" value="Cys_Met_Meta_PP"/>
    <property type="match status" value="1"/>
</dbReference>
<evidence type="ECO:0000313" key="5">
    <source>
        <dbReference type="EMBL" id="MBB5055489.1"/>
    </source>
</evidence>
<dbReference type="InterPro" id="IPR015421">
    <property type="entry name" value="PyrdxlP-dep_Trfase_major"/>
</dbReference>
<dbReference type="InterPro" id="IPR000277">
    <property type="entry name" value="Cys/Met-Metab_PyrdxlP-dep_enz"/>
</dbReference>
<feature type="chain" id="PRO_5030903639" evidence="4">
    <location>
        <begin position="35"/>
        <end position="534"/>
    </location>
</feature>
<evidence type="ECO:0000256" key="4">
    <source>
        <dbReference type="SAM" id="SignalP"/>
    </source>
</evidence>
<dbReference type="Gene3D" id="3.40.640.10">
    <property type="entry name" value="Type I PLP-dependent aspartate aminotransferase-like (Major domain)"/>
    <property type="match status" value="1"/>
</dbReference>